<dbReference type="SFLD" id="SFLDG00358">
    <property type="entry name" value="Main_(cytGST)"/>
    <property type="match status" value="1"/>
</dbReference>
<dbReference type="SMART" id="SM01183">
    <property type="entry name" value="EF1G"/>
    <property type="match status" value="1"/>
</dbReference>
<dbReference type="Gene3D" id="3.40.30.10">
    <property type="entry name" value="Glutaredoxin"/>
    <property type="match status" value="1"/>
</dbReference>
<name>H2ZJ30_CIOSA</name>
<dbReference type="GO" id="GO:0005737">
    <property type="term" value="C:cytoplasm"/>
    <property type="evidence" value="ECO:0007669"/>
    <property type="project" value="TreeGrafter"/>
</dbReference>
<dbReference type="CDD" id="cd03181">
    <property type="entry name" value="GST_C_EF1Bgamma_like"/>
    <property type="match status" value="1"/>
</dbReference>
<dbReference type="InterPro" id="IPR036282">
    <property type="entry name" value="Glutathione-S-Trfase_C_sf"/>
</dbReference>
<reference evidence="12" key="1">
    <citation type="submission" date="2003-08" db="EMBL/GenBank/DDBJ databases">
        <authorList>
            <person name="Birren B."/>
            <person name="Nusbaum C."/>
            <person name="Abebe A."/>
            <person name="Abouelleil A."/>
            <person name="Adekoya E."/>
            <person name="Ait-zahra M."/>
            <person name="Allen N."/>
            <person name="Allen T."/>
            <person name="An P."/>
            <person name="Anderson M."/>
            <person name="Anderson S."/>
            <person name="Arachchi H."/>
            <person name="Armbruster J."/>
            <person name="Bachantsang P."/>
            <person name="Baldwin J."/>
            <person name="Barry A."/>
            <person name="Bayul T."/>
            <person name="Blitshsteyn B."/>
            <person name="Bloom T."/>
            <person name="Blye J."/>
            <person name="Boguslavskiy L."/>
            <person name="Borowsky M."/>
            <person name="Boukhgalter B."/>
            <person name="Brunache A."/>
            <person name="Butler J."/>
            <person name="Calixte N."/>
            <person name="Calvo S."/>
            <person name="Camarata J."/>
            <person name="Campo K."/>
            <person name="Chang J."/>
            <person name="Cheshatsang Y."/>
            <person name="Citroen M."/>
            <person name="Collymore A."/>
            <person name="Considine T."/>
            <person name="Cook A."/>
            <person name="Cooke P."/>
            <person name="Corum B."/>
            <person name="Cuomo C."/>
            <person name="David R."/>
            <person name="Dawoe T."/>
            <person name="Degray S."/>
            <person name="Dodge S."/>
            <person name="Dooley K."/>
            <person name="Dorje P."/>
            <person name="Dorjee K."/>
            <person name="Dorris L."/>
            <person name="Duffey N."/>
            <person name="Dupes A."/>
            <person name="Elkins T."/>
            <person name="Engels R."/>
            <person name="Erickson J."/>
            <person name="Farina A."/>
            <person name="Faro S."/>
            <person name="Ferreira P."/>
            <person name="Fischer H."/>
            <person name="Fitzgerald M."/>
            <person name="Foley K."/>
            <person name="Gage D."/>
            <person name="Galagan J."/>
            <person name="Gearin G."/>
            <person name="Gnerre S."/>
            <person name="Gnirke A."/>
            <person name="Goyette A."/>
            <person name="Graham J."/>
            <person name="Grandbois E."/>
            <person name="Gyaltsen K."/>
            <person name="Hafez N."/>
            <person name="Hagopian D."/>
            <person name="Hagos B."/>
            <person name="Hall J."/>
            <person name="Hatcher B."/>
            <person name="Heller A."/>
            <person name="Higgins H."/>
            <person name="Honan T."/>
            <person name="Horn A."/>
            <person name="Houde N."/>
            <person name="Hughes L."/>
            <person name="Hulme W."/>
            <person name="Husby E."/>
            <person name="Iliev I."/>
            <person name="Jaffe D."/>
            <person name="Jones C."/>
            <person name="Kamal M."/>
            <person name="Kamat A."/>
            <person name="Kamvysselis M."/>
            <person name="Karlsson E."/>
            <person name="Kells C."/>
            <person name="Kieu A."/>
            <person name="Kisner P."/>
            <person name="Kodira C."/>
            <person name="Kulbokas E."/>
            <person name="Labutti K."/>
            <person name="Lama D."/>
            <person name="Landers T."/>
            <person name="Leger J."/>
            <person name="Levine S."/>
            <person name="Lewis D."/>
            <person name="Lewis T."/>
            <person name="Lindblad-toh K."/>
            <person name="Liu X."/>
            <person name="Lokyitsang T."/>
            <person name="Lokyitsang Y."/>
            <person name="Lucien O."/>
            <person name="Lui A."/>
            <person name="Ma L.J."/>
            <person name="Mabbitt R."/>
            <person name="Macdonald J."/>
            <person name="Maclean C."/>
            <person name="Major J."/>
            <person name="Manning J."/>
            <person name="Marabella R."/>
            <person name="Maru K."/>
            <person name="Matthews C."/>
            <person name="Mauceli E."/>
            <person name="Mccarthy M."/>
            <person name="Mcdonough S."/>
            <person name="Mcghee T."/>
            <person name="Meldrim J."/>
            <person name="Meneus L."/>
            <person name="Mesirov J."/>
            <person name="Mihalev A."/>
            <person name="Mihova T."/>
            <person name="Mikkelsen T."/>
            <person name="Mlenga V."/>
            <person name="Moru K."/>
            <person name="Mozes J."/>
            <person name="Mulrain L."/>
            <person name="Munson G."/>
            <person name="Naylor J."/>
            <person name="Newes C."/>
            <person name="Nguyen C."/>
            <person name="Nguyen N."/>
            <person name="Nguyen T."/>
            <person name="Nicol R."/>
            <person name="Nielsen C."/>
            <person name="Nizzari M."/>
            <person name="Norbu C."/>
            <person name="Norbu N."/>
            <person name="O'donnell P."/>
            <person name="Okoawo O."/>
            <person name="O'leary S."/>
            <person name="Omotosho B."/>
            <person name="O'neill K."/>
            <person name="Osman S."/>
            <person name="Parker S."/>
            <person name="Perrin D."/>
            <person name="Phunkhang P."/>
            <person name="Piqani B."/>
            <person name="Purcell S."/>
            <person name="Rachupka T."/>
            <person name="Ramasamy U."/>
            <person name="Rameau R."/>
            <person name="Ray V."/>
            <person name="Raymond C."/>
            <person name="Retta R."/>
            <person name="Richardson S."/>
            <person name="Rise C."/>
            <person name="Rodriguez J."/>
            <person name="Rogers J."/>
            <person name="Rogov P."/>
            <person name="Rutman M."/>
            <person name="Schupbach R."/>
            <person name="Seaman C."/>
            <person name="Settipalli S."/>
            <person name="Sharpe T."/>
            <person name="Sheridan J."/>
            <person name="Sherpa N."/>
            <person name="Shi J."/>
            <person name="Smirnov S."/>
            <person name="Smith C."/>
            <person name="Sougnez C."/>
            <person name="Spencer B."/>
            <person name="Stalker J."/>
            <person name="Stange-thomann N."/>
            <person name="Stavropoulos S."/>
            <person name="Stetson K."/>
            <person name="Stone C."/>
            <person name="Stone S."/>
            <person name="Stubbs M."/>
            <person name="Talamas J."/>
            <person name="Tchuinga P."/>
            <person name="Tenzing P."/>
            <person name="Tesfaye S."/>
            <person name="Theodore J."/>
            <person name="Thoulutsang Y."/>
            <person name="Topham K."/>
            <person name="Towey S."/>
            <person name="Tsamla T."/>
            <person name="Tsomo N."/>
            <person name="Vallee D."/>
            <person name="Vassiliev H."/>
            <person name="Venkataraman V."/>
            <person name="Vinson J."/>
            <person name="Vo A."/>
            <person name="Wade C."/>
            <person name="Wang S."/>
            <person name="Wangchuk T."/>
            <person name="Wangdi T."/>
            <person name="Whittaker C."/>
            <person name="Wilkinson J."/>
            <person name="Wu Y."/>
            <person name="Wyman D."/>
            <person name="Yadav S."/>
            <person name="Yang S."/>
            <person name="Yang X."/>
            <person name="Yeager S."/>
            <person name="Yee E."/>
            <person name="Young G."/>
            <person name="Zainoun J."/>
            <person name="Zembeck L."/>
            <person name="Zimmer A."/>
            <person name="Zody M."/>
            <person name="Lander E."/>
        </authorList>
    </citation>
    <scope>NUCLEOTIDE SEQUENCE [LARGE SCALE GENOMIC DNA]</scope>
</reference>
<organism evidence="11 12">
    <name type="scientific">Ciona savignyi</name>
    <name type="common">Pacific transparent sea squirt</name>
    <dbReference type="NCBI Taxonomy" id="51511"/>
    <lineage>
        <taxon>Eukaryota</taxon>
        <taxon>Metazoa</taxon>
        <taxon>Chordata</taxon>
        <taxon>Tunicata</taxon>
        <taxon>Ascidiacea</taxon>
        <taxon>Phlebobranchia</taxon>
        <taxon>Cionidae</taxon>
        <taxon>Ciona</taxon>
    </lineage>
</organism>
<dbReference type="OMA" id="TQYFSWT"/>
<dbReference type="AlphaFoldDB" id="H2ZJ30"/>
<dbReference type="SFLD" id="SFLDS00019">
    <property type="entry name" value="Glutathione_Transferase_(cytos"/>
    <property type="match status" value="1"/>
</dbReference>
<dbReference type="InterPro" id="IPR036249">
    <property type="entry name" value="Thioredoxin-like_sf"/>
</dbReference>
<evidence type="ECO:0000256" key="5">
    <source>
        <dbReference type="ARBA" id="ARBA00022917"/>
    </source>
</evidence>
<dbReference type="FunFam" id="3.40.30.10:FF:000233">
    <property type="entry name" value="Elongation factor 1-gamma"/>
    <property type="match status" value="1"/>
</dbReference>
<dbReference type="InterPro" id="IPR040079">
    <property type="entry name" value="Glutathione_S-Trfase"/>
</dbReference>
<dbReference type="FunFam" id="3.30.70.1010:FF:000001">
    <property type="entry name" value="Elongation factor 1-gamma 1"/>
    <property type="match status" value="1"/>
</dbReference>
<sequence>VYFKHVVMDGTLYTYPDNFRAQKIQIAAKYSGVKLELAQFVAGQTNKSDEFLKKFPLGRVPAYENGDLKLFEANAIAYHVGNETTRGTGNESEVLQWIGVAENDLLPAACTWVYPTLGIMQYNKQATEKAKQDVKDILLVLNNRLLNFTYLVGERITQADITMACTLLMLYKHVMDPEFRAPFKNVNRWFTTLINQAEFKSVLGDVNLCVKMAQFDSKKFNEVSGKGGKKEPTPKKPAEKKEKAAGDSTPQNAVAPAVAEKRKDPWADAPKPSFDMDAWKRYYSNKESDESLQYFQEHFPKDTYSVWRGKYKYNGDLERSFMASNLIGGMFQRLEKLRKHAFASVCVFGEDKEKNLEIDGIWIWLGHELAFTLTEDWQIDYESFEWTKLEYNDNATQKMIKEFWAWEGDFDGRKFNSGKIYK</sequence>
<dbReference type="SUPFAM" id="SSF89942">
    <property type="entry name" value="eEF1-gamma domain"/>
    <property type="match status" value="1"/>
</dbReference>
<accession>H2ZJ30</accession>
<dbReference type="InterPro" id="IPR010987">
    <property type="entry name" value="Glutathione-S-Trfase_C-like"/>
</dbReference>
<reference evidence="11" key="3">
    <citation type="submission" date="2025-09" db="UniProtKB">
        <authorList>
            <consortium name="Ensembl"/>
        </authorList>
    </citation>
    <scope>IDENTIFICATION</scope>
</reference>
<evidence type="ECO:0000256" key="2">
    <source>
        <dbReference type="ARBA" id="ARBA00011237"/>
    </source>
</evidence>
<dbReference type="GO" id="GO:0003746">
    <property type="term" value="F:translation elongation factor activity"/>
    <property type="evidence" value="ECO:0007669"/>
    <property type="project" value="UniProtKB-UniRule"/>
</dbReference>
<keyword evidence="12" id="KW-1185">Reference proteome</keyword>
<dbReference type="GeneTree" id="ENSGT00390000007552"/>
<evidence type="ECO:0000256" key="7">
    <source>
        <dbReference type="SAM" id="MobiDB-lite"/>
    </source>
</evidence>
<feature type="domain" description="EF-1-gamma C-terminal" evidence="8">
    <location>
        <begin position="262"/>
        <end position="422"/>
    </location>
</feature>
<dbReference type="STRING" id="51511.ENSCSAVP00000017596"/>
<dbReference type="eggNOG" id="KOG0867">
    <property type="taxonomic scope" value="Eukaryota"/>
</dbReference>
<dbReference type="PROSITE" id="PS50404">
    <property type="entry name" value="GST_NTER"/>
    <property type="match status" value="1"/>
</dbReference>
<feature type="domain" description="GST C-terminal" evidence="10">
    <location>
        <begin position="87"/>
        <end position="220"/>
    </location>
</feature>
<dbReference type="InterPro" id="IPR004046">
    <property type="entry name" value="GST_C"/>
</dbReference>
<proteinExistence type="predicted"/>
<evidence type="ECO:0000256" key="3">
    <source>
        <dbReference type="ARBA" id="ARBA00022218"/>
    </source>
</evidence>
<evidence type="ECO:0000256" key="4">
    <source>
        <dbReference type="ARBA" id="ARBA00022768"/>
    </source>
</evidence>
<dbReference type="Gene3D" id="1.20.1050.10">
    <property type="match status" value="1"/>
</dbReference>
<dbReference type="GO" id="GO:0005634">
    <property type="term" value="C:nucleus"/>
    <property type="evidence" value="ECO:0007669"/>
    <property type="project" value="TreeGrafter"/>
</dbReference>
<dbReference type="CDD" id="cd03044">
    <property type="entry name" value="GST_N_EF1Bgamma"/>
    <property type="match status" value="1"/>
</dbReference>
<dbReference type="InterPro" id="IPR004045">
    <property type="entry name" value="Glutathione_S-Trfase_N"/>
</dbReference>
<dbReference type="InterPro" id="IPR001662">
    <property type="entry name" value="EF1B_G_C"/>
</dbReference>
<dbReference type="PANTHER" id="PTHR43986">
    <property type="entry name" value="ELONGATION FACTOR 1-GAMMA"/>
    <property type="match status" value="1"/>
</dbReference>
<dbReference type="PANTHER" id="PTHR43986:SF1">
    <property type="entry name" value="ELONGATION FACTOR 1-GAMMA"/>
    <property type="match status" value="1"/>
</dbReference>
<dbReference type="Proteomes" id="UP000007875">
    <property type="component" value="Unassembled WGS sequence"/>
</dbReference>
<feature type="compositionally biased region" description="Basic and acidic residues" evidence="7">
    <location>
        <begin position="228"/>
        <end position="245"/>
    </location>
</feature>
<comment type="function">
    <text evidence="1">Probably plays a role in anchoring the complex to other cellular components.</text>
</comment>
<reference evidence="11" key="2">
    <citation type="submission" date="2025-08" db="UniProtKB">
        <authorList>
            <consortium name="Ensembl"/>
        </authorList>
    </citation>
    <scope>IDENTIFICATION</scope>
</reference>
<dbReference type="Gene3D" id="3.30.70.1010">
    <property type="entry name" value="Translation elongation factor EF1B, gamma chain, conserved domain"/>
    <property type="match status" value="1"/>
</dbReference>
<comment type="subunit">
    <text evidence="2">EF-1 is composed of four subunits: alpha, beta, delta, and gamma.</text>
</comment>
<evidence type="ECO:0000313" key="11">
    <source>
        <dbReference type="Ensembl" id="ENSCSAVP00000017596.1"/>
    </source>
</evidence>
<dbReference type="PROSITE" id="PS50405">
    <property type="entry name" value="GST_CTER"/>
    <property type="match status" value="1"/>
</dbReference>
<protein>
    <recommendedName>
        <fullName evidence="3">Elongation factor 1-gamma</fullName>
    </recommendedName>
</protein>
<keyword evidence="5 6" id="KW-0648">Protein biosynthesis</keyword>
<evidence type="ECO:0000256" key="1">
    <source>
        <dbReference type="ARBA" id="ARBA00003468"/>
    </source>
</evidence>
<evidence type="ECO:0000259" key="10">
    <source>
        <dbReference type="PROSITE" id="PS50405"/>
    </source>
</evidence>
<dbReference type="SUPFAM" id="SSF47616">
    <property type="entry name" value="GST C-terminal domain-like"/>
    <property type="match status" value="1"/>
</dbReference>
<feature type="region of interest" description="Disordered" evidence="7">
    <location>
        <begin position="221"/>
        <end position="269"/>
    </location>
</feature>
<dbReference type="PROSITE" id="PS50040">
    <property type="entry name" value="EF1G_C"/>
    <property type="match status" value="1"/>
</dbReference>
<dbReference type="InterPro" id="IPR050802">
    <property type="entry name" value="EF-GSTs"/>
</dbReference>
<dbReference type="Pfam" id="PF02798">
    <property type="entry name" value="GST_N"/>
    <property type="match status" value="1"/>
</dbReference>
<dbReference type="FunCoup" id="H2ZJ30">
    <property type="interactions" value="431"/>
</dbReference>
<keyword evidence="4 6" id="KW-0251">Elongation factor</keyword>
<evidence type="ECO:0000256" key="6">
    <source>
        <dbReference type="PROSITE-ProRule" id="PRU00519"/>
    </source>
</evidence>
<dbReference type="Ensembl" id="ENSCSAVT00000017788.1">
    <property type="protein sequence ID" value="ENSCSAVP00000017596.1"/>
    <property type="gene ID" value="ENSCSAVG00000010359.1"/>
</dbReference>
<feature type="domain" description="GST N-terminal" evidence="9">
    <location>
        <begin position="8"/>
        <end position="88"/>
    </location>
</feature>
<dbReference type="InParanoid" id="H2ZJ30"/>
<dbReference type="InterPro" id="IPR036433">
    <property type="entry name" value="EF1B_G_C_sf"/>
</dbReference>
<evidence type="ECO:0000259" key="8">
    <source>
        <dbReference type="PROSITE" id="PS50040"/>
    </source>
</evidence>
<evidence type="ECO:0000259" key="9">
    <source>
        <dbReference type="PROSITE" id="PS50404"/>
    </source>
</evidence>
<dbReference type="HOGENOM" id="CLU_011226_3_0_1"/>
<dbReference type="SUPFAM" id="SSF52833">
    <property type="entry name" value="Thioredoxin-like"/>
    <property type="match status" value="1"/>
</dbReference>
<dbReference type="eggNOG" id="KOG1627">
    <property type="taxonomic scope" value="Eukaryota"/>
</dbReference>
<dbReference type="FunFam" id="1.20.1050.10:FF:000006">
    <property type="entry name" value="Elongation factor 1 gamma"/>
    <property type="match status" value="1"/>
</dbReference>
<dbReference type="Pfam" id="PF00647">
    <property type="entry name" value="EF1G"/>
    <property type="match status" value="1"/>
</dbReference>
<dbReference type="Pfam" id="PF00043">
    <property type="entry name" value="GST_C"/>
    <property type="match status" value="1"/>
</dbReference>
<evidence type="ECO:0000313" key="12">
    <source>
        <dbReference type="Proteomes" id="UP000007875"/>
    </source>
</evidence>